<dbReference type="InterPro" id="IPR042217">
    <property type="entry name" value="T4SS_VirB10/TrbI"/>
</dbReference>
<dbReference type="KEGG" id="pfg:AB870_25415"/>
<proteinExistence type="inferred from homology"/>
<keyword evidence="7" id="KW-0614">Plasmid</keyword>
<comment type="subcellular location">
    <subcellularLocation>
        <location evidence="1">Membrane</location>
        <topology evidence="1">Single-pass membrane protein</topology>
    </subcellularLocation>
</comment>
<dbReference type="CDD" id="cd16429">
    <property type="entry name" value="VirB10"/>
    <property type="match status" value="1"/>
</dbReference>
<keyword evidence="5" id="KW-0472">Membrane</keyword>
<dbReference type="Gene3D" id="2.40.128.260">
    <property type="entry name" value="Type IV secretion system, VirB10/TraB/TrbI"/>
    <property type="match status" value="2"/>
</dbReference>
<organism evidence="7 8">
    <name type="scientific">Pandoraea faecigallinarum</name>
    <dbReference type="NCBI Taxonomy" id="656179"/>
    <lineage>
        <taxon>Bacteria</taxon>
        <taxon>Pseudomonadati</taxon>
        <taxon>Pseudomonadota</taxon>
        <taxon>Betaproteobacteria</taxon>
        <taxon>Burkholderiales</taxon>
        <taxon>Burkholderiaceae</taxon>
        <taxon>Pandoraea</taxon>
    </lineage>
</organism>
<evidence type="ECO:0000313" key="8">
    <source>
        <dbReference type="Proteomes" id="UP000035651"/>
    </source>
</evidence>
<dbReference type="Proteomes" id="UP000035651">
    <property type="component" value="Plasmid pPF72-2"/>
</dbReference>
<dbReference type="InterPro" id="IPR005498">
    <property type="entry name" value="T4SS_VirB10/TraB/TrbI"/>
</dbReference>
<evidence type="ECO:0000256" key="5">
    <source>
        <dbReference type="ARBA" id="ARBA00023136"/>
    </source>
</evidence>
<reference evidence="7" key="1">
    <citation type="submission" date="2016-06" db="EMBL/GenBank/DDBJ databases">
        <title>Complete Genome Sequence of Pandoraea faecigallinarum DSM-23572.</title>
        <authorList>
            <person name="Yong D."/>
            <person name="Ee R."/>
            <person name="Lim Y.-L."/>
            <person name="Yin W.-F."/>
            <person name="Chan K.-G."/>
        </authorList>
    </citation>
    <scope>NUCLEOTIDE SEQUENCE</scope>
    <source>
        <strain evidence="7">DSM 23572</strain>
        <plasmid evidence="7">pPF72-2</plasmid>
    </source>
</reference>
<dbReference type="Pfam" id="PF03743">
    <property type="entry name" value="TrbI"/>
    <property type="match status" value="1"/>
</dbReference>
<evidence type="ECO:0000313" key="7">
    <source>
        <dbReference type="EMBL" id="AKM33514.1"/>
    </source>
</evidence>
<keyword evidence="4" id="KW-1133">Transmembrane helix</keyword>
<evidence type="ECO:0000256" key="4">
    <source>
        <dbReference type="ARBA" id="ARBA00022989"/>
    </source>
</evidence>
<keyword evidence="6" id="KW-0175">Coiled coil</keyword>
<dbReference type="AlphaFoldDB" id="A0A0H3WZH6"/>
<sequence length="406" mass="42641">MGDPARQPEEDREAAVREWEQHHHHSLVADGRKRTAGGIAMVAIAAAVLGAAGYIKHVSSESAKPAGNSELSIAERKPVPKLKVQEAAGVPVAPSAPAAPAAVATTPASATPGDDPMAAQREQMAMQRQEQARRMLEARMKSAIIAPNTNNPAPGVRGDAGQTHAGTLGTGGGAQDPNSRFARAVSGNGVAVSPAHQIDNLPYKILQGKLIEAVLEPRAISDLPGMVCATVQRDVYGAQGRHRLIPWGSRVCGVYSAEVRKGQDRLFVIWNTVRRPDGVEVALDSAGADQLGTAGMGGRVDRHFAEVFGMSALLSIIGAGAATVGVNPVDQYNSAAAYRQSVQQAAAQTSQSVLQPYINIAPTITVPAGSRVRIYVNKDLDFTPVYQADIDTTRDAARHGGVTFIQ</sequence>
<comment type="similarity">
    <text evidence="2">Belongs to the TrbI/VirB10 family.</text>
</comment>
<dbReference type="PATRIC" id="fig|656179.3.peg.5476"/>
<accession>A0A0H3WZH6</accession>
<evidence type="ECO:0000256" key="3">
    <source>
        <dbReference type="ARBA" id="ARBA00022692"/>
    </source>
</evidence>
<dbReference type="OrthoDB" id="9766860at2"/>
<keyword evidence="8" id="KW-1185">Reference proteome</keyword>
<evidence type="ECO:0000256" key="6">
    <source>
        <dbReference type="SAM" id="Coils"/>
    </source>
</evidence>
<dbReference type="EMBL" id="CP011809">
    <property type="protein sequence ID" value="AKM33514.1"/>
    <property type="molecule type" value="Genomic_DNA"/>
</dbReference>
<keyword evidence="3" id="KW-0812">Transmembrane</keyword>
<feature type="coiled-coil region" evidence="6">
    <location>
        <begin position="119"/>
        <end position="146"/>
    </location>
</feature>
<geneLocation type="plasmid" evidence="7 8">
    <name>pPF72-2</name>
</geneLocation>
<name>A0A0H3WZH6_9BURK</name>
<protein>
    <submittedName>
        <fullName evidence="7">Type VI secretion protein</fullName>
    </submittedName>
</protein>
<evidence type="ECO:0000256" key="1">
    <source>
        <dbReference type="ARBA" id="ARBA00004167"/>
    </source>
</evidence>
<evidence type="ECO:0000256" key="2">
    <source>
        <dbReference type="ARBA" id="ARBA00010265"/>
    </source>
</evidence>
<dbReference type="GO" id="GO:0016020">
    <property type="term" value="C:membrane"/>
    <property type="evidence" value="ECO:0007669"/>
    <property type="project" value="UniProtKB-SubCell"/>
</dbReference>
<dbReference type="RefSeq" id="WP_047909476.1">
    <property type="nucleotide sequence ID" value="NZ_CP011809.2"/>
</dbReference>
<gene>
    <name evidence="7" type="ORF">AB870_25415</name>
</gene>